<evidence type="ECO:0000313" key="2">
    <source>
        <dbReference type="EMBL" id="GGR13461.1"/>
    </source>
</evidence>
<gene>
    <name evidence="2" type="ORF">GCM10008957_28020</name>
</gene>
<reference evidence="2" key="2">
    <citation type="submission" date="2020-09" db="EMBL/GenBank/DDBJ databases">
        <authorList>
            <person name="Sun Q."/>
            <person name="Ohkuma M."/>
        </authorList>
    </citation>
    <scope>NUCLEOTIDE SEQUENCE</scope>
    <source>
        <strain evidence="2">JCM 31311</strain>
    </source>
</reference>
<accession>A0A918CBX8</accession>
<sequence length="139" mass="15253">MDELTLEDMHGEHWNLANDHAADGDDQEPADRQDDGAMAEQVGALKTALRTAQLQWIRQELVTLGCGSPRQLVVHYELLQGLPTISEALVDEVVCPGFLGSDAVNELSALILFDFDPDAPVEAWHLTYTLSEPAEALPF</sequence>
<feature type="region of interest" description="Disordered" evidence="1">
    <location>
        <begin position="17"/>
        <end position="37"/>
    </location>
</feature>
<evidence type="ECO:0000313" key="3">
    <source>
        <dbReference type="Proteomes" id="UP000603865"/>
    </source>
</evidence>
<evidence type="ECO:0000256" key="1">
    <source>
        <dbReference type="SAM" id="MobiDB-lite"/>
    </source>
</evidence>
<proteinExistence type="predicted"/>
<dbReference type="EMBL" id="BMQL01000015">
    <property type="protein sequence ID" value="GGR13461.1"/>
    <property type="molecule type" value="Genomic_DNA"/>
</dbReference>
<protein>
    <submittedName>
        <fullName evidence="2">Uncharacterized protein</fullName>
    </submittedName>
</protein>
<organism evidence="2 3">
    <name type="scientific">Deinococcus ruber</name>
    <dbReference type="NCBI Taxonomy" id="1848197"/>
    <lineage>
        <taxon>Bacteria</taxon>
        <taxon>Thermotogati</taxon>
        <taxon>Deinococcota</taxon>
        <taxon>Deinococci</taxon>
        <taxon>Deinococcales</taxon>
        <taxon>Deinococcaceae</taxon>
        <taxon>Deinococcus</taxon>
    </lineage>
</organism>
<comment type="caution">
    <text evidence="2">The sequence shown here is derived from an EMBL/GenBank/DDBJ whole genome shotgun (WGS) entry which is preliminary data.</text>
</comment>
<dbReference type="Proteomes" id="UP000603865">
    <property type="component" value="Unassembled WGS sequence"/>
</dbReference>
<dbReference type="AlphaFoldDB" id="A0A918CBX8"/>
<dbReference type="RefSeq" id="WP_189091135.1">
    <property type="nucleotide sequence ID" value="NZ_BMQL01000015.1"/>
</dbReference>
<keyword evidence="3" id="KW-1185">Reference proteome</keyword>
<reference evidence="2" key="1">
    <citation type="journal article" date="2014" name="Int. J. Syst. Evol. Microbiol.">
        <title>Complete genome sequence of Corynebacterium casei LMG S-19264T (=DSM 44701T), isolated from a smear-ripened cheese.</title>
        <authorList>
            <consortium name="US DOE Joint Genome Institute (JGI-PGF)"/>
            <person name="Walter F."/>
            <person name="Albersmeier A."/>
            <person name="Kalinowski J."/>
            <person name="Ruckert C."/>
        </authorList>
    </citation>
    <scope>NUCLEOTIDE SEQUENCE</scope>
    <source>
        <strain evidence="2">JCM 31311</strain>
    </source>
</reference>
<name>A0A918CBX8_9DEIO</name>